<evidence type="ECO:0000313" key="2">
    <source>
        <dbReference type="EMBL" id="RVT75734.1"/>
    </source>
</evidence>
<dbReference type="InterPro" id="IPR050266">
    <property type="entry name" value="AB_hydrolase_sf"/>
</dbReference>
<dbReference type="AlphaFoldDB" id="A0A3S3SVF1"/>
<dbReference type="EMBL" id="SACJ01000005">
    <property type="protein sequence ID" value="RVT75734.1"/>
    <property type="molecule type" value="Genomic_DNA"/>
</dbReference>
<dbReference type="Gene3D" id="3.40.50.1820">
    <property type="entry name" value="alpha/beta hydrolase"/>
    <property type="match status" value="1"/>
</dbReference>
<gene>
    <name evidence="2" type="ORF">EOD40_09785</name>
</gene>
<dbReference type="PANTHER" id="PTHR43798">
    <property type="entry name" value="MONOACYLGLYCEROL LIPASE"/>
    <property type="match status" value="1"/>
</dbReference>
<protein>
    <submittedName>
        <fullName evidence="2">Alpha/beta hydrolase</fullName>
    </submittedName>
</protein>
<comment type="caution">
    <text evidence="2">The sequence shown here is derived from an EMBL/GenBank/DDBJ whole genome shotgun (WGS) entry which is preliminary data.</text>
</comment>
<dbReference type="RefSeq" id="WP_128195060.1">
    <property type="nucleotide sequence ID" value="NZ_SACJ01000005.1"/>
</dbReference>
<feature type="domain" description="AB hydrolase-1" evidence="1">
    <location>
        <begin position="14"/>
        <end position="250"/>
    </location>
</feature>
<dbReference type="SUPFAM" id="SSF53474">
    <property type="entry name" value="alpha/beta-Hydrolases"/>
    <property type="match status" value="1"/>
</dbReference>
<reference evidence="2 3" key="1">
    <citation type="submission" date="2019-01" db="EMBL/GenBank/DDBJ databases">
        <authorList>
            <person name="Chen W.-M."/>
        </authorList>
    </citation>
    <scope>NUCLEOTIDE SEQUENCE [LARGE SCALE GENOMIC DNA]</scope>
    <source>
        <strain evidence="2 3">BBQ-12</strain>
    </source>
</reference>
<dbReference type="GO" id="GO:0016787">
    <property type="term" value="F:hydrolase activity"/>
    <property type="evidence" value="ECO:0007669"/>
    <property type="project" value="UniProtKB-KW"/>
</dbReference>
<keyword evidence="2" id="KW-0378">Hydrolase</keyword>
<dbReference type="Proteomes" id="UP000285211">
    <property type="component" value="Unassembled WGS sequence"/>
</dbReference>
<dbReference type="InterPro" id="IPR029058">
    <property type="entry name" value="AB_hydrolase_fold"/>
</dbReference>
<sequence length="261" mass="29532">MLHFVKKGNAPQKIVFIHGSSNAMNYWDSALESKWLTDYKLIALDLPGHGESFVSDFPERDYSIKGMSKILSEFLEEEIKENYILVGHCFGTNLIGECAESMTGCKGVFLTNPTILGKEKTPSDILQPNPLITPYFMADSNDEDLKILLEDAIICANENSKQILFDNYRNTDQRVRTVIAEAVISSNYSDEIAAIEKLKIPVAIAFGKEDTVTFPNYLDSIPFKLWRDEIIKIPDAGHYIQSDQPEKINQWLAMFAQDCFT</sequence>
<dbReference type="Pfam" id="PF12697">
    <property type="entry name" value="Abhydrolase_6"/>
    <property type="match status" value="1"/>
</dbReference>
<dbReference type="InterPro" id="IPR000639">
    <property type="entry name" value="Epox_hydrolase-like"/>
</dbReference>
<dbReference type="OrthoDB" id="1224630at2"/>
<name>A0A3S3SVF1_9FLAO</name>
<dbReference type="PRINTS" id="PR00412">
    <property type="entry name" value="EPOXHYDRLASE"/>
</dbReference>
<proteinExistence type="predicted"/>
<dbReference type="InterPro" id="IPR000073">
    <property type="entry name" value="AB_hydrolase_1"/>
</dbReference>
<organism evidence="2 3">
    <name type="scientific">Flavobacterium sufflavum</name>
    <dbReference type="NCBI Taxonomy" id="1921138"/>
    <lineage>
        <taxon>Bacteria</taxon>
        <taxon>Pseudomonadati</taxon>
        <taxon>Bacteroidota</taxon>
        <taxon>Flavobacteriia</taxon>
        <taxon>Flavobacteriales</taxon>
        <taxon>Flavobacteriaceae</taxon>
        <taxon>Flavobacterium</taxon>
    </lineage>
</organism>
<evidence type="ECO:0000313" key="3">
    <source>
        <dbReference type="Proteomes" id="UP000285211"/>
    </source>
</evidence>
<accession>A0A3S3SVF1</accession>
<keyword evidence="3" id="KW-1185">Reference proteome</keyword>
<evidence type="ECO:0000259" key="1">
    <source>
        <dbReference type="Pfam" id="PF12697"/>
    </source>
</evidence>